<dbReference type="Proteomes" id="UP001141806">
    <property type="component" value="Unassembled WGS sequence"/>
</dbReference>
<name>A0A9Q0K965_9MAGN</name>
<evidence type="ECO:0000313" key="2">
    <source>
        <dbReference type="Proteomes" id="UP001141806"/>
    </source>
</evidence>
<accession>A0A9Q0K965</accession>
<gene>
    <name evidence="1" type="ORF">NE237_018031</name>
</gene>
<proteinExistence type="predicted"/>
<dbReference type="EMBL" id="JAMYWD010000007">
    <property type="protein sequence ID" value="KAJ4966182.1"/>
    <property type="molecule type" value="Genomic_DNA"/>
</dbReference>
<evidence type="ECO:0000313" key="1">
    <source>
        <dbReference type="EMBL" id="KAJ4966182.1"/>
    </source>
</evidence>
<dbReference type="AlphaFoldDB" id="A0A9Q0K965"/>
<reference evidence="1" key="1">
    <citation type="journal article" date="2023" name="Plant J.">
        <title>The genome of the king protea, Protea cynaroides.</title>
        <authorList>
            <person name="Chang J."/>
            <person name="Duong T.A."/>
            <person name="Schoeman C."/>
            <person name="Ma X."/>
            <person name="Roodt D."/>
            <person name="Barker N."/>
            <person name="Li Z."/>
            <person name="Van de Peer Y."/>
            <person name="Mizrachi E."/>
        </authorList>
    </citation>
    <scope>NUCLEOTIDE SEQUENCE</scope>
    <source>
        <tissue evidence="1">Young leaves</tissue>
    </source>
</reference>
<protein>
    <submittedName>
        <fullName evidence="1">Uncharacterized protein</fullName>
    </submittedName>
</protein>
<sequence>MSKFENLLPYRPLRYHQNEEGEEPKRRTVCEERKNGAYESLQLPGNLLSSLSRSLNDIFLYLGNMNTFLYHRDEEVKEKKKDFVILPLDDGLSIWWPSNGLRHLSCARTHKRRFGLQSPKVPRLKLSFPSAPPFGYFAKTSATSFGSWPSSSPLRSQPVTPFRSWPAKPIERRSRI</sequence>
<comment type="caution">
    <text evidence="1">The sequence shown here is derived from an EMBL/GenBank/DDBJ whole genome shotgun (WGS) entry which is preliminary data.</text>
</comment>
<organism evidence="1 2">
    <name type="scientific">Protea cynaroides</name>
    <dbReference type="NCBI Taxonomy" id="273540"/>
    <lineage>
        <taxon>Eukaryota</taxon>
        <taxon>Viridiplantae</taxon>
        <taxon>Streptophyta</taxon>
        <taxon>Embryophyta</taxon>
        <taxon>Tracheophyta</taxon>
        <taxon>Spermatophyta</taxon>
        <taxon>Magnoliopsida</taxon>
        <taxon>Proteales</taxon>
        <taxon>Proteaceae</taxon>
        <taxon>Protea</taxon>
    </lineage>
</organism>
<keyword evidence="2" id="KW-1185">Reference proteome</keyword>